<dbReference type="GO" id="GO:0004523">
    <property type="term" value="F:RNA-DNA hybrid ribonuclease activity"/>
    <property type="evidence" value="ECO:0007669"/>
    <property type="project" value="InterPro"/>
</dbReference>
<dbReference type="PANTHER" id="PTHR48475:SF2">
    <property type="entry name" value="RIBONUCLEASE H"/>
    <property type="match status" value="1"/>
</dbReference>
<dbReference type="PROSITE" id="PS50879">
    <property type="entry name" value="RNASE_H_1"/>
    <property type="match status" value="1"/>
</dbReference>
<protein>
    <submittedName>
        <fullName evidence="2">Reverse transcriptase domain-containing protein</fullName>
    </submittedName>
</protein>
<sequence>QGGGWDTTYEDGRKNWVEIYEIMFDPKLILLGAQLLILTLSSSTSSSACSDFSSASAVKPNILHFSRKVLGVKPMNLADVGLSMNELRMDIDDQIIIASSIVCPILKYDITTFADVLGVIPIALVKNSDSKRVAINKLLGQRVGSCTKPSGEMIPCAIKGRVAKWAIVLGEHEIEFKGKNSIKGQILADFLAETSSTEIEEEKDGGAKRKEPELELESTWKLFTDGASSSDGSGAGLMLVNPEGKEYPYALRFEFETTNNEAEYEVLIAGLRIAKEMQIQELAIFVDSQLVANQVKGLFEARQQTIKQYLEKTIALMSSFPNYLIEHNKREQNKKADALNKLASMTFSKLAKEVLVKVIQTKSIVEKEIIDTVKEDEDSWMVPVREYMKEGILRKDPQKARKLHIKTPLYRMI</sequence>
<name>A0A699I4Z7_TANCI</name>
<dbReference type="SUPFAM" id="SSF53098">
    <property type="entry name" value="Ribonuclease H-like"/>
    <property type="match status" value="1"/>
</dbReference>
<proteinExistence type="predicted"/>
<feature type="domain" description="RNase H type-1" evidence="1">
    <location>
        <begin position="216"/>
        <end position="345"/>
    </location>
</feature>
<dbReference type="Pfam" id="PF13456">
    <property type="entry name" value="RVT_3"/>
    <property type="match status" value="1"/>
</dbReference>
<evidence type="ECO:0000313" key="2">
    <source>
        <dbReference type="EMBL" id="GEZ13836.1"/>
    </source>
</evidence>
<dbReference type="InterPro" id="IPR036397">
    <property type="entry name" value="RNaseH_sf"/>
</dbReference>
<dbReference type="GO" id="GO:0003964">
    <property type="term" value="F:RNA-directed DNA polymerase activity"/>
    <property type="evidence" value="ECO:0007669"/>
    <property type="project" value="UniProtKB-KW"/>
</dbReference>
<organism evidence="2">
    <name type="scientific">Tanacetum cinerariifolium</name>
    <name type="common">Dalmatian daisy</name>
    <name type="synonym">Chrysanthemum cinerariifolium</name>
    <dbReference type="NCBI Taxonomy" id="118510"/>
    <lineage>
        <taxon>Eukaryota</taxon>
        <taxon>Viridiplantae</taxon>
        <taxon>Streptophyta</taxon>
        <taxon>Embryophyta</taxon>
        <taxon>Tracheophyta</taxon>
        <taxon>Spermatophyta</taxon>
        <taxon>Magnoliopsida</taxon>
        <taxon>eudicotyledons</taxon>
        <taxon>Gunneridae</taxon>
        <taxon>Pentapetalae</taxon>
        <taxon>asterids</taxon>
        <taxon>campanulids</taxon>
        <taxon>Asterales</taxon>
        <taxon>Asteraceae</taxon>
        <taxon>Asteroideae</taxon>
        <taxon>Anthemideae</taxon>
        <taxon>Anthemidinae</taxon>
        <taxon>Tanacetum</taxon>
    </lineage>
</organism>
<dbReference type="CDD" id="cd09279">
    <property type="entry name" value="RNase_HI_like"/>
    <property type="match status" value="1"/>
</dbReference>
<accession>A0A699I4Z7</accession>
<dbReference type="Gene3D" id="3.30.420.10">
    <property type="entry name" value="Ribonuclease H-like superfamily/Ribonuclease H"/>
    <property type="match status" value="1"/>
</dbReference>
<feature type="non-terminal residue" evidence="2">
    <location>
        <position position="1"/>
    </location>
</feature>
<dbReference type="InterPro" id="IPR002156">
    <property type="entry name" value="RNaseH_domain"/>
</dbReference>
<dbReference type="AlphaFoldDB" id="A0A699I4Z7"/>
<dbReference type="EMBL" id="BKCJ010244850">
    <property type="protein sequence ID" value="GEZ13836.1"/>
    <property type="molecule type" value="Genomic_DNA"/>
</dbReference>
<dbReference type="InterPro" id="IPR012337">
    <property type="entry name" value="RNaseH-like_sf"/>
</dbReference>
<evidence type="ECO:0000259" key="1">
    <source>
        <dbReference type="PROSITE" id="PS50879"/>
    </source>
</evidence>
<comment type="caution">
    <text evidence="2">The sequence shown here is derived from an EMBL/GenBank/DDBJ whole genome shotgun (WGS) entry which is preliminary data.</text>
</comment>
<dbReference type="GO" id="GO:0003676">
    <property type="term" value="F:nucleic acid binding"/>
    <property type="evidence" value="ECO:0007669"/>
    <property type="project" value="InterPro"/>
</dbReference>
<dbReference type="PANTHER" id="PTHR48475">
    <property type="entry name" value="RIBONUCLEASE H"/>
    <property type="match status" value="1"/>
</dbReference>
<reference evidence="2" key="1">
    <citation type="journal article" date="2019" name="Sci. Rep.">
        <title>Draft genome of Tanacetum cinerariifolium, the natural source of mosquito coil.</title>
        <authorList>
            <person name="Yamashiro T."/>
            <person name="Shiraishi A."/>
            <person name="Satake H."/>
            <person name="Nakayama K."/>
        </authorList>
    </citation>
    <scope>NUCLEOTIDE SEQUENCE</scope>
</reference>
<keyword evidence="2" id="KW-0808">Transferase</keyword>
<keyword evidence="2" id="KW-0548">Nucleotidyltransferase</keyword>
<gene>
    <name evidence="2" type="ORF">Tci_485809</name>
</gene>
<keyword evidence="2" id="KW-0695">RNA-directed DNA polymerase</keyword>